<dbReference type="Proteomes" id="UP000009881">
    <property type="component" value="Unassembled WGS sequence"/>
</dbReference>
<dbReference type="EMBL" id="ANHY01000020">
    <property type="protein sequence ID" value="EKV27376.1"/>
    <property type="molecule type" value="Genomic_DNA"/>
</dbReference>
<organism evidence="1 2">
    <name type="scientific">Caenispirillum salinarum AK4</name>
    <dbReference type="NCBI Taxonomy" id="1238182"/>
    <lineage>
        <taxon>Bacteria</taxon>
        <taxon>Pseudomonadati</taxon>
        <taxon>Pseudomonadota</taxon>
        <taxon>Alphaproteobacteria</taxon>
        <taxon>Rhodospirillales</taxon>
        <taxon>Novispirillaceae</taxon>
        <taxon>Caenispirillum</taxon>
    </lineage>
</organism>
<dbReference type="AlphaFoldDB" id="K9HFB4"/>
<evidence type="ECO:0000313" key="2">
    <source>
        <dbReference type="Proteomes" id="UP000009881"/>
    </source>
</evidence>
<protein>
    <recommendedName>
        <fullName evidence="3">DUF3126 domain-containing protein</fullName>
    </recommendedName>
</protein>
<sequence length="78" mass="8881">MTRSEIARVQEYLRITFANPRIVVKPPKKQGQPVEVYCADEFIGVLHRDEDEGEVSYDLHMSILDLDLPPDPSDARGL</sequence>
<keyword evidence="2" id="KW-1185">Reference proteome</keyword>
<dbReference type="InterPro" id="IPR021473">
    <property type="entry name" value="DUF3126"/>
</dbReference>
<dbReference type="eggNOG" id="ENOG5032Z6W">
    <property type="taxonomic scope" value="Bacteria"/>
</dbReference>
<dbReference type="Pfam" id="PF11324">
    <property type="entry name" value="DUF3126"/>
    <property type="match status" value="1"/>
</dbReference>
<reference evidence="1 2" key="1">
    <citation type="journal article" date="2013" name="Genome Announc.">
        <title>Draft Genome Sequence of an Alphaproteobacterium, Caenispirillum salinarum AK4(T), Isolated from a Solar Saltern.</title>
        <authorList>
            <person name="Khatri I."/>
            <person name="Singh A."/>
            <person name="Korpole S."/>
            <person name="Pinnaka A.K."/>
            <person name="Subramanian S."/>
        </authorList>
    </citation>
    <scope>NUCLEOTIDE SEQUENCE [LARGE SCALE GENOMIC DNA]</scope>
    <source>
        <strain evidence="1 2">AK4</strain>
    </source>
</reference>
<name>K9HFB4_9PROT</name>
<accession>K9HFB4</accession>
<evidence type="ECO:0008006" key="3">
    <source>
        <dbReference type="Google" id="ProtNLM"/>
    </source>
</evidence>
<comment type="caution">
    <text evidence="1">The sequence shown here is derived from an EMBL/GenBank/DDBJ whole genome shotgun (WGS) entry which is preliminary data.</text>
</comment>
<proteinExistence type="predicted"/>
<evidence type="ECO:0000313" key="1">
    <source>
        <dbReference type="EMBL" id="EKV27376.1"/>
    </source>
</evidence>
<dbReference type="OrthoDB" id="7632283at2"/>
<dbReference type="STRING" id="1238182.C882_1878"/>
<gene>
    <name evidence="1" type="ORF">C882_1878</name>
</gene>
<dbReference type="RefSeq" id="WP_009542274.1">
    <property type="nucleotide sequence ID" value="NZ_ANHY01000020.1"/>
</dbReference>